<dbReference type="Ensembl" id="ENSPCOT00000041026.1">
    <property type="protein sequence ID" value="ENSPCOP00000030080.1"/>
    <property type="gene ID" value="ENSPCOG00000027754.1"/>
</dbReference>
<feature type="compositionally biased region" description="Acidic residues" evidence="1">
    <location>
        <begin position="10"/>
        <end position="19"/>
    </location>
</feature>
<feature type="compositionally biased region" description="Gly residues" evidence="1">
    <location>
        <begin position="133"/>
        <end position="142"/>
    </location>
</feature>
<evidence type="ECO:0000256" key="1">
    <source>
        <dbReference type="SAM" id="MobiDB-lite"/>
    </source>
</evidence>
<dbReference type="InterPro" id="IPR000253">
    <property type="entry name" value="FHA_dom"/>
</dbReference>
<dbReference type="InterPro" id="IPR008984">
    <property type="entry name" value="SMAD_FHA_dom_sf"/>
</dbReference>
<dbReference type="CDD" id="cd22665">
    <property type="entry name" value="FHA_MDC1"/>
    <property type="match status" value="1"/>
</dbReference>
<dbReference type="Pfam" id="PF00498">
    <property type="entry name" value="FHA"/>
    <property type="match status" value="1"/>
</dbReference>
<dbReference type="SUPFAM" id="SSF49879">
    <property type="entry name" value="SMAD/FHA domain"/>
    <property type="match status" value="1"/>
</dbReference>
<feature type="region of interest" description="Disordered" evidence="1">
    <location>
        <begin position="1"/>
        <end position="24"/>
    </location>
</feature>
<reference evidence="3" key="1">
    <citation type="submission" date="2025-08" db="UniProtKB">
        <authorList>
            <consortium name="Ensembl"/>
        </authorList>
    </citation>
    <scope>IDENTIFICATION</scope>
</reference>
<dbReference type="STRING" id="379532.ENSPCOP00000030080"/>
<sequence length="142" mass="15210">MEDTQVINWDIEEEEETEQSSESLEYSLEPVGRLRIFSGAHGPEKDFPLHVGKNVVGRMPDCSVPLPFPSISKQHAVIEILAWDKAPILRDCGSLNVPSLGCAPALCLSGSSNCRGDTQGTGRNSTSEASVGRLGGGSRVPF</sequence>
<dbReference type="Proteomes" id="UP000233160">
    <property type="component" value="Unassembled WGS sequence"/>
</dbReference>
<dbReference type="AlphaFoldDB" id="A0A2K6GV21"/>
<dbReference type="GeneTree" id="ENSGT00940000161757"/>
<evidence type="ECO:0000313" key="3">
    <source>
        <dbReference type="Ensembl" id="ENSPCOP00000030080.1"/>
    </source>
</evidence>
<dbReference type="SMART" id="SM00240">
    <property type="entry name" value="FHA"/>
    <property type="match status" value="1"/>
</dbReference>
<organism evidence="3 4">
    <name type="scientific">Propithecus coquereli</name>
    <name type="common">Coquerel's sifaka</name>
    <name type="synonym">Propithecus verreauxi coquereli</name>
    <dbReference type="NCBI Taxonomy" id="379532"/>
    <lineage>
        <taxon>Eukaryota</taxon>
        <taxon>Metazoa</taxon>
        <taxon>Chordata</taxon>
        <taxon>Craniata</taxon>
        <taxon>Vertebrata</taxon>
        <taxon>Euteleostomi</taxon>
        <taxon>Mammalia</taxon>
        <taxon>Eutheria</taxon>
        <taxon>Euarchontoglires</taxon>
        <taxon>Primates</taxon>
        <taxon>Strepsirrhini</taxon>
        <taxon>Lemuriformes</taxon>
        <taxon>Indriidae</taxon>
        <taxon>Propithecus</taxon>
    </lineage>
</organism>
<evidence type="ECO:0000313" key="4">
    <source>
        <dbReference type="Proteomes" id="UP000233160"/>
    </source>
</evidence>
<dbReference type="Gene3D" id="2.60.200.20">
    <property type="match status" value="1"/>
</dbReference>
<reference evidence="3" key="2">
    <citation type="submission" date="2025-09" db="UniProtKB">
        <authorList>
            <consortium name="Ensembl"/>
        </authorList>
    </citation>
    <scope>IDENTIFICATION</scope>
</reference>
<protein>
    <recommendedName>
        <fullName evidence="2">FHA domain-containing protein</fullName>
    </recommendedName>
</protein>
<feature type="domain" description="FHA" evidence="2">
    <location>
        <begin position="54"/>
        <end position="96"/>
    </location>
</feature>
<feature type="compositionally biased region" description="Polar residues" evidence="1">
    <location>
        <begin position="116"/>
        <end position="129"/>
    </location>
</feature>
<dbReference type="OMA" id="INWDIEE"/>
<accession>A0A2K6GV21</accession>
<evidence type="ECO:0000259" key="2">
    <source>
        <dbReference type="PROSITE" id="PS50006"/>
    </source>
</evidence>
<dbReference type="PROSITE" id="PS50006">
    <property type="entry name" value="FHA_DOMAIN"/>
    <property type="match status" value="1"/>
</dbReference>
<feature type="region of interest" description="Disordered" evidence="1">
    <location>
        <begin position="116"/>
        <end position="142"/>
    </location>
</feature>
<proteinExistence type="predicted"/>
<keyword evidence="4" id="KW-1185">Reference proteome</keyword>
<name>A0A2K6GV21_PROCO</name>